<evidence type="ECO:0008006" key="2">
    <source>
        <dbReference type="Google" id="ProtNLM"/>
    </source>
</evidence>
<dbReference type="KEGG" id="dsc:ABOD76_03750"/>
<proteinExistence type="predicted"/>
<sequence length="179" mass="18470">MFEHILQQMGSLGASSQHFAQAQQTGQDDQVDPNHAAEYVQHVTQHASPEAQQQVFGEYVCSLSSEQRQALGLAMVQHPGIPVQSVQVDDDQSLTQALGTSTQALSAPGQGGLGGLFGMFGQAMGGQSTPQASQLGGMSMGQSAQPGGFDVGSLLQNPVAKAGLVGLAGIIGSRLLNQQ</sequence>
<organism evidence="1">
    <name type="scientific">Deinococcus sonorensis KR-87</name>
    <dbReference type="NCBI Taxonomy" id="694439"/>
    <lineage>
        <taxon>Bacteria</taxon>
        <taxon>Thermotogati</taxon>
        <taxon>Deinococcota</taxon>
        <taxon>Deinococci</taxon>
        <taxon>Deinococcales</taxon>
        <taxon>Deinococcaceae</taxon>
        <taxon>Deinococcus</taxon>
    </lineage>
</organism>
<protein>
    <recommendedName>
        <fullName evidence="2">DUF937 domain-containing protein</fullName>
    </recommendedName>
</protein>
<geneLocation type="plasmid" evidence="1">
    <name>pDson03</name>
</geneLocation>
<dbReference type="AlphaFoldDB" id="A0AAU7U740"/>
<accession>A0AAU7U740</accession>
<dbReference type="RefSeq" id="WP_350242218.1">
    <property type="nucleotide sequence ID" value="NZ_CP158298.1"/>
</dbReference>
<reference evidence="1" key="1">
    <citation type="submission" date="2024-06" db="EMBL/GenBank/DDBJ databases">
        <title>Draft Genome Sequence of Deinococcus sonorensis Type Strain KR-87, a Biofilm Producing Representative of the Genus Deinococcus.</title>
        <authorList>
            <person name="Boren L.S."/>
            <person name="Grosso R.A."/>
            <person name="Hugenberg-Cox A.N."/>
            <person name="Hill J.T.E."/>
            <person name="Albert C.M."/>
            <person name="Tuohy J.M."/>
        </authorList>
    </citation>
    <scope>NUCLEOTIDE SEQUENCE</scope>
    <source>
        <strain evidence="1">KR-87</strain>
        <plasmid evidence="1">pDson03</plasmid>
    </source>
</reference>
<dbReference type="EMBL" id="CP158298">
    <property type="protein sequence ID" value="XBV84180.1"/>
    <property type="molecule type" value="Genomic_DNA"/>
</dbReference>
<keyword evidence="1" id="KW-0614">Plasmid</keyword>
<evidence type="ECO:0000313" key="1">
    <source>
        <dbReference type="EMBL" id="XBV84180.1"/>
    </source>
</evidence>
<gene>
    <name evidence="1" type="ORF">ABOD76_03750</name>
</gene>
<name>A0AAU7U740_9DEIO</name>